<evidence type="ECO:0000313" key="2">
    <source>
        <dbReference type="EMBL" id="CDP07327.1"/>
    </source>
</evidence>
<dbReference type="SUPFAM" id="SSF56176">
    <property type="entry name" value="FAD-binding/transporter-associated domain-like"/>
    <property type="match status" value="1"/>
</dbReference>
<protein>
    <recommendedName>
        <fullName evidence="1">FAD-binding PCMH-type domain-containing protein</fullName>
    </recommendedName>
</protein>
<dbReference type="InterPro" id="IPR016169">
    <property type="entry name" value="FAD-bd_PCMH_sub2"/>
</dbReference>
<sequence length="283" mass="31077">MRTLSSISVDTETKRAWIGGGVLLGGLYHAIAEKSPVLAFPAGTCPMVGAGGHVSGGGEGTLTRKYGLAADNVIDAKIVNADGAILDRESMGEDLFWAIRGGGGASFGIILAYKIKLVSVPSIVTVFAPNRTLEQNATKIVYLWQHIAYKLDRDLFIRILITQEHRNGKLTVQAQFQSLFLGKADKLLPLMQESFPELGLRREDCTELKWIEAALFFSDLPDGSTVNDLVTRNPNPRTYYKAKSDYVTEPISEVALEGLWKRFYEAEAEKAQLIFSPSGGRMY</sequence>
<dbReference type="Gene3D" id="3.30.465.10">
    <property type="match status" value="1"/>
</dbReference>
<dbReference type="PANTHER" id="PTHR32448">
    <property type="entry name" value="OS08G0158400 PROTEIN"/>
    <property type="match status" value="1"/>
</dbReference>
<keyword evidence="3" id="KW-1185">Reference proteome</keyword>
<accession>A0A068UGC3</accession>
<gene>
    <name evidence="2" type="ORF">GSCOC_T00024559001</name>
</gene>
<reference evidence="3" key="1">
    <citation type="journal article" date="2014" name="Science">
        <title>The coffee genome provides insight into the convergent evolution of caffeine biosynthesis.</title>
        <authorList>
            <person name="Denoeud F."/>
            <person name="Carretero-Paulet L."/>
            <person name="Dereeper A."/>
            <person name="Droc G."/>
            <person name="Guyot R."/>
            <person name="Pietrella M."/>
            <person name="Zheng C."/>
            <person name="Alberti A."/>
            <person name="Anthony F."/>
            <person name="Aprea G."/>
            <person name="Aury J.M."/>
            <person name="Bento P."/>
            <person name="Bernard M."/>
            <person name="Bocs S."/>
            <person name="Campa C."/>
            <person name="Cenci A."/>
            <person name="Combes M.C."/>
            <person name="Crouzillat D."/>
            <person name="Da Silva C."/>
            <person name="Daddiego L."/>
            <person name="De Bellis F."/>
            <person name="Dussert S."/>
            <person name="Garsmeur O."/>
            <person name="Gayraud T."/>
            <person name="Guignon V."/>
            <person name="Jahn K."/>
            <person name="Jamilloux V."/>
            <person name="Joet T."/>
            <person name="Labadie K."/>
            <person name="Lan T."/>
            <person name="Leclercq J."/>
            <person name="Lepelley M."/>
            <person name="Leroy T."/>
            <person name="Li L.T."/>
            <person name="Librado P."/>
            <person name="Lopez L."/>
            <person name="Munoz A."/>
            <person name="Noel B."/>
            <person name="Pallavicini A."/>
            <person name="Perrotta G."/>
            <person name="Poncet V."/>
            <person name="Pot D."/>
            <person name="Priyono X."/>
            <person name="Rigoreau M."/>
            <person name="Rouard M."/>
            <person name="Rozas J."/>
            <person name="Tranchant-Dubreuil C."/>
            <person name="VanBuren R."/>
            <person name="Zhang Q."/>
            <person name="Andrade A.C."/>
            <person name="Argout X."/>
            <person name="Bertrand B."/>
            <person name="de Kochko A."/>
            <person name="Graziosi G."/>
            <person name="Henry R.J."/>
            <person name="Jayarama X."/>
            <person name="Ming R."/>
            <person name="Nagai C."/>
            <person name="Rounsley S."/>
            <person name="Sankoff D."/>
            <person name="Giuliano G."/>
            <person name="Albert V.A."/>
            <person name="Wincker P."/>
            <person name="Lashermes P."/>
        </authorList>
    </citation>
    <scope>NUCLEOTIDE SEQUENCE [LARGE SCALE GENOMIC DNA]</scope>
    <source>
        <strain evidence="3">cv. DH200-94</strain>
    </source>
</reference>
<dbReference type="InterPro" id="IPR016166">
    <property type="entry name" value="FAD-bd_PCMH"/>
</dbReference>
<evidence type="ECO:0000313" key="3">
    <source>
        <dbReference type="Proteomes" id="UP000295252"/>
    </source>
</evidence>
<dbReference type="Gene3D" id="3.40.462.20">
    <property type="match status" value="1"/>
</dbReference>
<dbReference type="STRING" id="49390.A0A068UGC3"/>
<dbReference type="EMBL" id="HG739110">
    <property type="protein sequence ID" value="CDP07327.1"/>
    <property type="molecule type" value="Genomic_DNA"/>
</dbReference>
<dbReference type="OrthoDB" id="407275at2759"/>
<dbReference type="PROSITE" id="PS51387">
    <property type="entry name" value="FAD_PCMH"/>
    <property type="match status" value="1"/>
</dbReference>
<evidence type="ECO:0000259" key="1">
    <source>
        <dbReference type="PROSITE" id="PS51387"/>
    </source>
</evidence>
<feature type="domain" description="FAD-binding PCMH-type" evidence="1">
    <location>
        <begin position="1"/>
        <end position="120"/>
    </location>
</feature>
<proteinExistence type="predicted"/>
<dbReference type="GO" id="GO:0071949">
    <property type="term" value="F:FAD binding"/>
    <property type="evidence" value="ECO:0007669"/>
    <property type="project" value="InterPro"/>
</dbReference>
<dbReference type="InterPro" id="IPR036318">
    <property type="entry name" value="FAD-bd_PCMH-like_sf"/>
</dbReference>
<dbReference type="Pfam" id="PF01565">
    <property type="entry name" value="FAD_binding_4"/>
    <property type="match status" value="1"/>
</dbReference>
<dbReference type="PhylomeDB" id="A0A068UGC3"/>
<dbReference type="Gramene" id="CDP07327">
    <property type="protein sequence ID" value="CDP07327"/>
    <property type="gene ID" value="GSCOC_T00024559001"/>
</dbReference>
<dbReference type="Proteomes" id="UP000295252">
    <property type="component" value="Chromosome II"/>
</dbReference>
<dbReference type="OMA" id="GLESTDC"/>
<dbReference type="InParanoid" id="A0A068UGC3"/>
<organism evidence="2 3">
    <name type="scientific">Coffea canephora</name>
    <name type="common">Robusta coffee</name>
    <dbReference type="NCBI Taxonomy" id="49390"/>
    <lineage>
        <taxon>Eukaryota</taxon>
        <taxon>Viridiplantae</taxon>
        <taxon>Streptophyta</taxon>
        <taxon>Embryophyta</taxon>
        <taxon>Tracheophyta</taxon>
        <taxon>Spermatophyta</taxon>
        <taxon>Magnoliopsida</taxon>
        <taxon>eudicotyledons</taxon>
        <taxon>Gunneridae</taxon>
        <taxon>Pentapetalae</taxon>
        <taxon>asterids</taxon>
        <taxon>lamiids</taxon>
        <taxon>Gentianales</taxon>
        <taxon>Rubiaceae</taxon>
        <taxon>Ixoroideae</taxon>
        <taxon>Gardenieae complex</taxon>
        <taxon>Bertiereae - Coffeeae clade</taxon>
        <taxon>Coffeeae</taxon>
        <taxon>Coffea</taxon>
    </lineage>
</organism>
<dbReference type="InterPro" id="IPR006094">
    <property type="entry name" value="Oxid_FAD_bind_N"/>
</dbReference>
<dbReference type="AlphaFoldDB" id="A0A068UGC3"/>
<name>A0A068UGC3_COFCA</name>